<dbReference type="Proteomes" id="UP000008720">
    <property type="component" value="Chromosome"/>
</dbReference>
<reference evidence="6 7" key="1">
    <citation type="journal article" date="2011" name="Stand. Genomic Sci.">
        <title>Complete genome sequence of Marivirga tractuosa type strain (H-43).</title>
        <authorList>
            <person name="Pagani I."/>
            <person name="Chertkov O."/>
            <person name="Lapidus A."/>
            <person name="Lucas S."/>
            <person name="Del Rio T.G."/>
            <person name="Tice H."/>
            <person name="Copeland A."/>
            <person name="Cheng J.F."/>
            <person name="Nolan M."/>
            <person name="Saunders E."/>
            <person name="Pitluck S."/>
            <person name="Held B."/>
            <person name="Goodwin L."/>
            <person name="Liolios K."/>
            <person name="Ovchinikova G."/>
            <person name="Ivanova N."/>
            <person name="Mavromatis K."/>
            <person name="Pati A."/>
            <person name="Chen A."/>
            <person name="Palaniappan K."/>
            <person name="Land M."/>
            <person name="Hauser L."/>
            <person name="Jeffries C.D."/>
            <person name="Detter J.C."/>
            <person name="Han C."/>
            <person name="Tapia R."/>
            <person name="Ngatchou-Djao O.D."/>
            <person name="Rohde M."/>
            <person name="Goker M."/>
            <person name="Spring S."/>
            <person name="Sikorski J."/>
            <person name="Woyke T."/>
            <person name="Bristow J."/>
            <person name="Eisen J.A."/>
            <person name="Markowitz V."/>
            <person name="Hugenholtz P."/>
            <person name="Klenk H.P."/>
            <person name="Kyrpides N.C."/>
        </authorList>
    </citation>
    <scope>NUCLEOTIDE SEQUENCE [LARGE SCALE GENOMIC DNA]</scope>
    <source>
        <strain evidence="7">ATCC 23168 / DSM 4126 / NBRC 15989 / NCIMB 1408 / VKM B-1430 / H-43</strain>
    </source>
</reference>
<dbReference type="KEGG" id="mtt:Ftrac_0350"/>
<dbReference type="InterPro" id="IPR012349">
    <property type="entry name" value="Split_barrel_FMN-bd"/>
</dbReference>
<dbReference type="InterPro" id="IPR024624">
    <property type="entry name" value="Pyridox_Oxase_Alr4036_FMN-bd"/>
</dbReference>
<dbReference type="PANTHER" id="PTHR10851">
    <property type="entry name" value="PYRIDOXINE-5-PHOSPHATE OXIDASE"/>
    <property type="match status" value="1"/>
</dbReference>
<feature type="domain" description="Pyridoxamine 5'-phosphate oxidase Alr4036 family FMN-binding" evidence="5">
    <location>
        <begin position="25"/>
        <end position="104"/>
    </location>
</feature>
<evidence type="ECO:0000256" key="3">
    <source>
        <dbReference type="ARBA" id="ARBA00022643"/>
    </source>
</evidence>
<dbReference type="GO" id="GO:0004733">
    <property type="term" value="F:pyridoxamine phosphate oxidase activity"/>
    <property type="evidence" value="ECO:0007669"/>
    <property type="project" value="InterPro"/>
</dbReference>
<dbReference type="GO" id="GO:0010181">
    <property type="term" value="F:FMN binding"/>
    <property type="evidence" value="ECO:0007669"/>
    <property type="project" value="InterPro"/>
</dbReference>
<dbReference type="eggNOG" id="COG3871">
    <property type="taxonomic scope" value="Bacteria"/>
</dbReference>
<dbReference type="STRING" id="643867.Ftrac_0350"/>
<dbReference type="HOGENOM" id="CLU_058669_0_1_10"/>
<accession>E4TMR0</accession>
<dbReference type="OrthoDB" id="1493996at2"/>
<dbReference type="Gene3D" id="2.30.110.10">
    <property type="entry name" value="Electron Transport, Fmn-binding Protein, Chain A"/>
    <property type="match status" value="1"/>
</dbReference>
<sequence>MSLINPEDNFKEIKSTLLNVLNRAGNDSHSAFRFIILNTISDGYPNSRYVVLRKFKIDTQELFIYTDSRSNKIKELKENPLVSVLAYDEQKKCQIKLKGKISIHHQDQVAKEHWGTLLGGKESYNTQGQPGKKVNSLEDANQIKNEYDDKYFAVLALEVRQAEVLQLNKDGHIRILFDFEKDRASYLVP</sequence>
<comment type="cofactor">
    <cofactor evidence="1">
        <name>FMN</name>
        <dbReference type="ChEBI" id="CHEBI:58210"/>
    </cofactor>
</comment>
<evidence type="ECO:0000256" key="4">
    <source>
        <dbReference type="ARBA" id="ARBA00023002"/>
    </source>
</evidence>
<organism evidence="6 7">
    <name type="scientific">Marivirga tractuosa (strain ATCC 23168 / DSM 4126 / NBRC 15989 / NCIMB 1408 / VKM B-1430 / H-43)</name>
    <name type="common">Microscilla tractuosa</name>
    <name type="synonym">Flexibacter tractuosus</name>
    <dbReference type="NCBI Taxonomy" id="643867"/>
    <lineage>
        <taxon>Bacteria</taxon>
        <taxon>Pseudomonadati</taxon>
        <taxon>Bacteroidota</taxon>
        <taxon>Cytophagia</taxon>
        <taxon>Cytophagales</taxon>
        <taxon>Marivirgaceae</taxon>
        <taxon>Marivirga</taxon>
    </lineage>
</organism>
<evidence type="ECO:0000259" key="5">
    <source>
        <dbReference type="Pfam" id="PF12766"/>
    </source>
</evidence>
<evidence type="ECO:0000313" key="6">
    <source>
        <dbReference type="EMBL" id="ADR20358.1"/>
    </source>
</evidence>
<keyword evidence="2" id="KW-0285">Flavoprotein</keyword>
<name>E4TMR0_MARTH</name>
<evidence type="ECO:0000256" key="1">
    <source>
        <dbReference type="ARBA" id="ARBA00001917"/>
    </source>
</evidence>
<dbReference type="PANTHER" id="PTHR10851:SF3">
    <property type="entry name" value="PYRIDOXINE_PYRIDOXAMINE 5'-PHOSPHATE OXIDASE 2"/>
    <property type="match status" value="1"/>
</dbReference>
<evidence type="ECO:0000313" key="7">
    <source>
        <dbReference type="Proteomes" id="UP000008720"/>
    </source>
</evidence>
<protein>
    <submittedName>
        <fullName evidence="6">Pyridoxamine 5'-phosphate oxidase-related FMN-binding protein</fullName>
    </submittedName>
</protein>
<dbReference type="GO" id="GO:0008615">
    <property type="term" value="P:pyridoxine biosynthetic process"/>
    <property type="evidence" value="ECO:0007669"/>
    <property type="project" value="InterPro"/>
</dbReference>
<dbReference type="AlphaFoldDB" id="E4TMR0"/>
<dbReference type="SUPFAM" id="SSF50475">
    <property type="entry name" value="FMN-binding split barrel"/>
    <property type="match status" value="1"/>
</dbReference>
<evidence type="ECO:0000256" key="2">
    <source>
        <dbReference type="ARBA" id="ARBA00022630"/>
    </source>
</evidence>
<keyword evidence="7" id="KW-1185">Reference proteome</keyword>
<keyword evidence="4" id="KW-0560">Oxidoreductase</keyword>
<proteinExistence type="predicted"/>
<keyword evidence="3" id="KW-0288">FMN</keyword>
<dbReference type="InterPro" id="IPR000659">
    <property type="entry name" value="Pyridox_Oxase"/>
</dbReference>
<gene>
    <name evidence="6" type="ordered locus">Ftrac_0350</name>
</gene>
<dbReference type="RefSeq" id="WP_013452509.1">
    <property type="nucleotide sequence ID" value="NC_014759.1"/>
</dbReference>
<dbReference type="Pfam" id="PF12766">
    <property type="entry name" value="Pyridox_oxase_2"/>
    <property type="match status" value="1"/>
</dbReference>
<dbReference type="EMBL" id="CP002349">
    <property type="protein sequence ID" value="ADR20358.1"/>
    <property type="molecule type" value="Genomic_DNA"/>
</dbReference>